<feature type="transmembrane region" description="Helical" evidence="10">
    <location>
        <begin position="21"/>
        <end position="43"/>
    </location>
</feature>
<proteinExistence type="inferred from homology"/>
<evidence type="ECO:0000256" key="7">
    <source>
        <dbReference type="ARBA" id="ARBA00022779"/>
    </source>
</evidence>
<keyword evidence="4 10" id="KW-1003">Cell membrane</keyword>
<name>C6PPE3_9CLOT</name>
<dbReference type="eggNOG" id="COG1580">
    <property type="taxonomic scope" value="Bacteria"/>
</dbReference>
<evidence type="ECO:0000256" key="4">
    <source>
        <dbReference type="ARBA" id="ARBA00022475"/>
    </source>
</evidence>
<comment type="caution">
    <text evidence="11">The sequence shown here is derived from an EMBL/GenBank/DDBJ whole genome shotgun (WGS) entry which is preliminary data.</text>
</comment>
<dbReference type="EMBL" id="ACVI01000007">
    <property type="protein sequence ID" value="EET88837.1"/>
    <property type="molecule type" value="Genomic_DNA"/>
</dbReference>
<keyword evidence="12" id="KW-1185">Reference proteome</keyword>
<evidence type="ECO:0000313" key="12">
    <source>
        <dbReference type="Proteomes" id="UP000004198"/>
    </source>
</evidence>
<accession>C6PPE3</accession>
<dbReference type="OrthoDB" id="166089at2"/>
<keyword evidence="7 10" id="KW-0283">Flagellar rotation</keyword>
<keyword evidence="8 10" id="KW-1133">Transmembrane helix</keyword>
<keyword evidence="11" id="KW-0282">Flagellum</keyword>
<evidence type="ECO:0000256" key="6">
    <source>
        <dbReference type="ARBA" id="ARBA00022692"/>
    </source>
</evidence>
<dbReference type="GO" id="GO:0005886">
    <property type="term" value="C:plasma membrane"/>
    <property type="evidence" value="ECO:0007669"/>
    <property type="project" value="UniProtKB-SubCell"/>
</dbReference>
<dbReference type="STRING" id="536227.Ccar_25260"/>
<keyword evidence="5 10" id="KW-0145">Chemotaxis</keyword>
<dbReference type="InterPro" id="IPR005503">
    <property type="entry name" value="FliL"/>
</dbReference>
<dbReference type="Pfam" id="PF03748">
    <property type="entry name" value="FliL"/>
    <property type="match status" value="1"/>
</dbReference>
<protein>
    <recommendedName>
        <fullName evidence="10">Flagellar protein FliL</fullName>
    </recommendedName>
</protein>
<evidence type="ECO:0000313" key="11">
    <source>
        <dbReference type="EMBL" id="EET88837.1"/>
    </source>
</evidence>
<evidence type="ECO:0000256" key="2">
    <source>
        <dbReference type="ARBA" id="ARBA00004162"/>
    </source>
</evidence>
<keyword evidence="11" id="KW-0966">Cell projection</keyword>
<dbReference type="PANTHER" id="PTHR35091">
    <property type="entry name" value="FLAGELLAR PROTEIN FLIL"/>
    <property type="match status" value="1"/>
</dbReference>
<keyword evidence="9 10" id="KW-0472">Membrane</keyword>
<comment type="subcellular location">
    <subcellularLocation>
        <location evidence="2">Cell membrane</location>
        <topology evidence="2">Single-pass membrane protein</topology>
    </subcellularLocation>
</comment>
<keyword evidence="11" id="KW-0969">Cilium</keyword>
<evidence type="ECO:0000256" key="10">
    <source>
        <dbReference type="RuleBase" id="RU364125"/>
    </source>
</evidence>
<dbReference type="RefSeq" id="WP_007059545.1">
    <property type="nucleotide sequence ID" value="NZ_ACVI01000007.1"/>
</dbReference>
<comment type="similarity">
    <text evidence="3 10">Belongs to the FliL family.</text>
</comment>
<organism evidence="11 12">
    <name type="scientific">Clostridium carboxidivorans P7</name>
    <dbReference type="NCBI Taxonomy" id="536227"/>
    <lineage>
        <taxon>Bacteria</taxon>
        <taxon>Bacillati</taxon>
        <taxon>Bacillota</taxon>
        <taxon>Clostridia</taxon>
        <taxon>Eubacteriales</taxon>
        <taxon>Clostridiaceae</taxon>
        <taxon>Clostridium</taxon>
    </lineage>
</organism>
<dbReference type="GO" id="GO:0006935">
    <property type="term" value="P:chemotaxis"/>
    <property type="evidence" value="ECO:0007669"/>
    <property type="project" value="UniProtKB-KW"/>
</dbReference>
<dbReference type="GO" id="GO:0071978">
    <property type="term" value="P:bacterial-type flagellum-dependent swarming motility"/>
    <property type="evidence" value="ECO:0007669"/>
    <property type="project" value="TreeGrafter"/>
</dbReference>
<reference evidence="11 12" key="1">
    <citation type="submission" date="2009-06" db="EMBL/GenBank/DDBJ databases">
        <title>The draft genome of Clostridium carboxidivorans P7.</title>
        <authorList>
            <consortium name="US DOE Joint Genome Institute (JGI-PGF)"/>
            <person name="Lucas S."/>
            <person name="Copeland A."/>
            <person name="Lapidus A."/>
            <person name="Glavina del Rio T."/>
            <person name="Tice H."/>
            <person name="Bruce D."/>
            <person name="Goodwin L."/>
            <person name="Pitluck S."/>
            <person name="Larimer F."/>
            <person name="Land M.L."/>
            <person name="Hauser L."/>
            <person name="Hemme C.L."/>
        </authorList>
    </citation>
    <scope>NUCLEOTIDE SEQUENCE [LARGE SCALE GENOMIC DNA]</scope>
    <source>
        <strain evidence="11 12">P7</strain>
    </source>
</reference>
<evidence type="ECO:0000256" key="9">
    <source>
        <dbReference type="ARBA" id="ARBA00023136"/>
    </source>
</evidence>
<dbReference type="Proteomes" id="UP000004198">
    <property type="component" value="Unassembled WGS sequence"/>
</dbReference>
<keyword evidence="6 10" id="KW-0812">Transmembrane</keyword>
<comment type="function">
    <text evidence="1 10">Controls the rotational direction of flagella during chemotaxis.</text>
</comment>
<evidence type="ECO:0000256" key="8">
    <source>
        <dbReference type="ARBA" id="ARBA00022989"/>
    </source>
</evidence>
<evidence type="ECO:0000256" key="3">
    <source>
        <dbReference type="ARBA" id="ARBA00008281"/>
    </source>
</evidence>
<dbReference type="AlphaFoldDB" id="C6PPE3"/>
<gene>
    <name evidence="11" type="ORF">CcarbDRAFT_0660</name>
</gene>
<evidence type="ECO:0000256" key="1">
    <source>
        <dbReference type="ARBA" id="ARBA00002254"/>
    </source>
</evidence>
<dbReference type="GO" id="GO:0009425">
    <property type="term" value="C:bacterial-type flagellum basal body"/>
    <property type="evidence" value="ECO:0007669"/>
    <property type="project" value="InterPro"/>
</dbReference>
<dbReference type="PANTHER" id="PTHR35091:SF2">
    <property type="entry name" value="FLAGELLAR PROTEIN FLIL"/>
    <property type="match status" value="1"/>
</dbReference>
<sequence length="183" mass="20332">MCSEKEKVKWKNKTEKKGGNKIKFIAIGLVALIIVGAGGYFGYSKFAKDKGTQKTAAPAAVQTAQTTTQAKTTQNQSYLEQIVSEKNIGLDECLVNLADEDGKRYVKTKIFVGYDKNSKLETELTEKKPLIRDAVIAVLRSKKAAEITPKNMDSLKMELIQKINPLLKKGQINNVYFSDLLVQ</sequence>
<evidence type="ECO:0000256" key="5">
    <source>
        <dbReference type="ARBA" id="ARBA00022500"/>
    </source>
</evidence>